<protein>
    <submittedName>
        <fullName evidence="1">Uncharacterized protein</fullName>
    </submittedName>
</protein>
<name>A0A5B7H754_PORTR</name>
<organism evidence="1 2">
    <name type="scientific">Portunus trituberculatus</name>
    <name type="common">Swimming crab</name>
    <name type="synonym">Neptunus trituberculatus</name>
    <dbReference type="NCBI Taxonomy" id="210409"/>
    <lineage>
        <taxon>Eukaryota</taxon>
        <taxon>Metazoa</taxon>
        <taxon>Ecdysozoa</taxon>
        <taxon>Arthropoda</taxon>
        <taxon>Crustacea</taxon>
        <taxon>Multicrustacea</taxon>
        <taxon>Malacostraca</taxon>
        <taxon>Eumalacostraca</taxon>
        <taxon>Eucarida</taxon>
        <taxon>Decapoda</taxon>
        <taxon>Pleocyemata</taxon>
        <taxon>Brachyura</taxon>
        <taxon>Eubrachyura</taxon>
        <taxon>Portunoidea</taxon>
        <taxon>Portunidae</taxon>
        <taxon>Portuninae</taxon>
        <taxon>Portunus</taxon>
    </lineage>
</organism>
<keyword evidence="2" id="KW-1185">Reference proteome</keyword>
<accession>A0A5B7H754</accession>
<comment type="caution">
    <text evidence="1">The sequence shown here is derived from an EMBL/GenBank/DDBJ whole genome shotgun (WGS) entry which is preliminary data.</text>
</comment>
<dbReference type="Proteomes" id="UP000324222">
    <property type="component" value="Unassembled WGS sequence"/>
</dbReference>
<gene>
    <name evidence="1" type="ORF">E2C01_062148</name>
</gene>
<dbReference type="AlphaFoldDB" id="A0A5B7H754"/>
<dbReference type="EMBL" id="VSRR010027031">
    <property type="protein sequence ID" value="MPC67960.1"/>
    <property type="molecule type" value="Genomic_DNA"/>
</dbReference>
<sequence>MAITAVAQGSLEAVEVLSGLKIMEDCSKMAVWALAFLALCCGLCSTEGGTTLQHRDEWLTLVRSTTSQGFSQFGTFIAPLCKDSRNTAGEELS</sequence>
<evidence type="ECO:0000313" key="2">
    <source>
        <dbReference type="Proteomes" id="UP000324222"/>
    </source>
</evidence>
<proteinExistence type="predicted"/>
<evidence type="ECO:0000313" key="1">
    <source>
        <dbReference type="EMBL" id="MPC67960.1"/>
    </source>
</evidence>
<reference evidence="1 2" key="1">
    <citation type="submission" date="2019-05" db="EMBL/GenBank/DDBJ databases">
        <title>Another draft genome of Portunus trituberculatus and its Hox gene families provides insights of decapod evolution.</title>
        <authorList>
            <person name="Jeong J.-H."/>
            <person name="Song I."/>
            <person name="Kim S."/>
            <person name="Choi T."/>
            <person name="Kim D."/>
            <person name="Ryu S."/>
            <person name="Kim W."/>
        </authorList>
    </citation>
    <scope>NUCLEOTIDE SEQUENCE [LARGE SCALE GENOMIC DNA]</scope>
    <source>
        <tissue evidence="1">Muscle</tissue>
    </source>
</reference>